<dbReference type="InterPro" id="IPR000850">
    <property type="entry name" value="Adenylat/UMP-CMP_kin"/>
</dbReference>
<dbReference type="InterPro" id="IPR027417">
    <property type="entry name" value="P-loop_NTPase"/>
</dbReference>
<dbReference type="EMBL" id="JXXN02003214">
    <property type="protein sequence ID" value="THD21832.1"/>
    <property type="molecule type" value="Genomic_DNA"/>
</dbReference>
<accession>A0A4E0RVU9</accession>
<comment type="caution">
    <text evidence="13">The sequence shown here is derived from an EMBL/GenBank/DDBJ whole genome shotgun (WGS) entry which is preliminary data.</text>
</comment>
<evidence type="ECO:0000313" key="13">
    <source>
        <dbReference type="EMBL" id="THD21832.1"/>
    </source>
</evidence>
<dbReference type="PRINTS" id="PR00094">
    <property type="entry name" value="ADENYLTKNASE"/>
</dbReference>
<evidence type="ECO:0000256" key="7">
    <source>
        <dbReference type="ARBA" id="ARBA00022741"/>
    </source>
</evidence>
<dbReference type="PROSITE" id="PS00113">
    <property type="entry name" value="ADENYLATE_KINASE"/>
    <property type="match status" value="1"/>
</dbReference>
<comment type="subcellular location">
    <subcellularLocation>
        <location evidence="2">Cytoplasm</location>
    </subcellularLocation>
</comment>
<dbReference type="GO" id="GO:0005524">
    <property type="term" value="F:ATP binding"/>
    <property type="evidence" value="ECO:0007669"/>
    <property type="project" value="UniProtKB-KW"/>
</dbReference>
<dbReference type="SUPFAM" id="SSF52540">
    <property type="entry name" value="P-loop containing nucleoside triphosphate hydrolases"/>
    <property type="match status" value="1"/>
</dbReference>
<evidence type="ECO:0000313" key="14">
    <source>
        <dbReference type="Proteomes" id="UP000230066"/>
    </source>
</evidence>
<keyword evidence="14" id="KW-1185">Reference proteome</keyword>
<keyword evidence="5" id="KW-0963">Cytoplasm</keyword>
<keyword evidence="9" id="KW-0067">ATP-binding</keyword>
<dbReference type="GO" id="GO:0004017">
    <property type="term" value="F:AMP kinase activity"/>
    <property type="evidence" value="ECO:0007669"/>
    <property type="project" value="UniProtKB-EC"/>
</dbReference>
<dbReference type="HAMAP" id="MF_00235">
    <property type="entry name" value="Adenylate_kinase_Adk"/>
    <property type="match status" value="1"/>
</dbReference>
<organism evidence="13 14">
    <name type="scientific">Fasciola hepatica</name>
    <name type="common">Liver fluke</name>
    <dbReference type="NCBI Taxonomy" id="6192"/>
    <lineage>
        <taxon>Eukaryota</taxon>
        <taxon>Metazoa</taxon>
        <taxon>Spiralia</taxon>
        <taxon>Lophotrochozoa</taxon>
        <taxon>Platyhelminthes</taxon>
        <taxon>Trematoda</taxon>
        <taxon>Digenea</taxon>
        <taxon>Plagiorchiida</taxon>
        <taxon>Echinostomata</taxon>
        <taxon>Echinostomatoidea</taxon>
        <taxon>Fasciolidae</taxon>
        <taxon>Fasciola</taxon>
    </lineage>
</organism>
<dbReference type="EC" id="2.7.4.3" evidence="4"/>
<keyword evidence="7" id="KW-0547">Nucleotide-binding</keyword>
<evidence type="ECO:0000256" key="2">
    <source>
        <dbReference type="ARBA" id="ARBA00004496"/>
    </source>
</evidence>
<gene>
    <name evidence="13" type="ORF">D915_007566</name>
</gene>
<keyword evidence="6 12" id="KW-0808">Transferase</keyword>
<evidence type="ECO:0000256" key="4">
    <source>
        <dbReference type="ARBA" id="ARBA00012955"/>
    </source>
</evidence>
<dbReference type="PANTHER" id="PTHR23359">
    <property type="entry name" value="NUCLEOTIDE KINASE"/>
    <property type="match status" value="1"/>
</dbReference>
<evidence type="ECO:0000256" key="12">
    <source>
        <dbReference type="RuleBase" id="RU003330"/>
    </source>
</evidence>
<comment type="function">
    <text evidence="1">Catalyzes the reversible transfer of the terminal phosphate group between ATP and AMP. Plays an important role in cellular energy homeostasis and in adenine nucleotide metabolism.</text>
</comment>
<evidence type="ECO:0000256" key="9">
    <source>
        <dbReference type="ARBA" id="ARBA00022840"/>
    </source>
</evidence>
<dbReference type="CDD" id="cd01428">
    <property type="entry name" value="ADK"/>
    <property type="match status" value="1"/>
</dbReference>
<evidence type="ECO:0000256" key="3">
    <source>
        <dbReference type="ARBA" id="ARBA00011245"/>
    </source>
</evidence>
<dbReference type="GO" id="GO:0005737">
    <property type="term" value="C:cytoplasm"/>
    <property type="evidence" value="ECO:0007669"/>
    <property type="project" value="UniProtKB-SubCell"/>
</dbReference>
<evidence type="ECO:0000256" key="5">
    <source>
        <dbReference type="ARBA" id="ARBA00022490"/>
    </source>
</evidence>
<dbReference type="Gene3D" id="3.40.50.300">
    <property type="entry name" value="P-loop containing nucleotide triphosphate hydrolases"/>
    <property type="match status" value="1"/>
</dbReference>
<evidence type="ECO:0000256" key="11">
    <source>
        <dbReference type="ARBA" id="ARBA00078502"/>
    </source>
</evidence>
<keyword evidence="8 12" id="KW-0418">Kinase</keyword>
<evidence type="ECO:0000256" key="8">
    <source>
        <dbReference type="ARBA" id="ARBA00022777"/>
    </source>
</evidence>
<sequence>MADNKLKNAKAIFILGGPGSGKGTQCEKIVAKFGYNHLSSGDLLRDECASGSARGKELAAIMQRGELVSLDVVLTLIKEAMVKCVDKNCYFLIDGYPRELEQGIRFEKEVCPCLCVIAFEVSQEIMEKRLLKRGETSGRVDDNVETIKKRFRTFNESTKPVLEYYKKQNKLISIDASGSVDEIFKEVEAKLTEVQKQAK</sequence>
<evidence type="ECO:0000256" key="1">
    <source>
        <dbReference type="ARBA" id="ARBA00003053"/>
    </source>
</evidence>
<evidence type="ECO:0000256" key="6">
    <source>
        <dbReference type="ARBA" id="ARBA00022679"/>
    </source>
</evidence>
<protein>
    <recommendedName>
        <fullName evidence="4">adenylate kinase</fullName>
        <ecNumber evidence="4">2.7.4.3</ecNumber>
    </recommendedName>
    <alternativeName>
        <fullName evidence="10">ATP:AMP phosphotransferase</fullName>
    </alternativeName>
    <alternativeName>
        <fullName evidence="11">Adenylate monophosphate kinase</fullName>
    </alternativeName>
</protein>
<dbReference type="AlphaFoldDB" id="A0A4E0RVU9"/>
<name>A0A4E0RVU9_FASHE</name>
<comment type="subunit">
    <text evidence="3">Monomer.</text>
</comment>
<dbReference type="InterPro" id="IPR033690">
    <property type="entry name" value="Adenylat_kinase_CS"/>
</dbReference>
<dbReference type="Proteomes" id="UP000230066">
    <property type="component" value="Unassembled WGS sequence"/>
</dbReference>
<dbReference type="FunFam" id="3.40.50.300:FF:000315">
    <property type="entry name" value="Adenylate kinase 1"/>
    <property type="match status" value="1"/>
</dbReference>
<comment type="similarity">
    <text evidence="12">Belongs to the adenylate kinase family.</text>
</comment>
<evidence type="ECO:0000256" key="10">
    <source>
        <dbReference type="ARBA" id="ARBA00031517"/>
    </source>
</evidence>
<dbReference type="Pfam" id="PF00406">
    <property type="entry name" value="ADK"/>
    <property type="match status" value="1"/>
</dbReference>
<reference evidence="13" key="1">
    <citation type="submission" date="2019-03" db="EMBL/GenBank/DDBJ databases">
        <title>Improved annotation for the trematode Fasciola hepatica.</title>
        <authorList>
            <person name="Choi Y.-J."/>
            <person name="Martin J."/>
            <person name="Mitreva M."/>
        </authorList>
    </citation>
    <scope>NUCLEOTIDE SEQUENCE [LARGE SCALE GENOMIC DNA]</scope>
</reference>
<proteinExistence type="inferred from homology"/>